<gene>
    <name evidence="3" type="ORF">QQX98_005404</name>
</gene>
<sequence>MLRQTSPEAEGIFDFILELHKACNGQWNTFCYGGIEQEHLDTWLEFAGMFLSSVGNHFEPVTKEEVEAVTKMMEAKKISPENTRLQKRAHGDVSSPQDFDAFEILQRRTSRPNFLETSRSKAGA</sequence>
<dbReference type="Proteomes" id="UP001498476">
    <property type="component" value="Unassembled WGS sequence"/>
</dbReference>
<organism evidence="3 4">
    <name type="scientific">Neonectria punicea</name>
    <dbReference type="NCBI Taxonomy" id="979145"/>
    <lineage>
        <taxon>Eukaryota</taxon>
        <taxon>Fungi</taxon>
        <taxon>Dikarya</taxon>
        <taxon>Ascomycota</taxon>
        <taxon>Pezizomycotina</taxon>
        <taxon>Sordariomycetes</taxon>
        <taxon>Hypocreomycetidae</taxon>
        <taxon>Hypocreales</taxon>
        <taxon>Nectriaceae</taxon>
        <taxon>Neonectria</taxon>
    </lineage>
</organism>
<keyword evidence="4" id="KW-1185">Reference proteome</keyword>
<evidence type="ECO:0000256" key="1">
    <source>
        <dbReference type="ARBA" id="ARBA00022723"/>
    </source>
</evidence>
<protein>
    <submittedName>
        <fullName evidence="3">Uncharacterized protein</fullName>
    </submittedName>
</protein>
<proteinExistence type="predicted"/>
<dbReference type="EMBL" id="JAZAVJ010000072">
    <property type="protein sequence ID" value="KAK7416206.1"/>
    <property type="molecule type" value="Genomic_DNA"/>
</dbReference>
<dbReference type="Pfam" id="PF03571">
    <property type="entry name" value="Peptidase_M49"/>
    <property type="match status" value="1"/>
</dbReference>
<keyword evidence="1" id="KW-0479">Metal-binding</keyword>
<name>A0ABR1H6G2_9HYPO</name>
<dbReference type="InterPro" id="IPR039461">
    <property type="entry name" value="Peptidase_M49"/>
</dbReference>
<reference evidence="3 4" key="1">
    <citation type="journal article" date="2025" name="Microbiol. Resour. Announc.">
        <title>Draft genome sequences for Neonectria magnoliae and Neonectria punicea, canker pathogens of Liriodendron tulipifera and Acer saccharum in West Virginia.</title>
        <authorList>
            <person name="Petronek H.M."/>
            <person name="Kasson M.T."/>
            <person name="Metheny A.M."/>
            <person name="Stauder C.M."/>
            <person name="Lovett B."/>
            <person name="Lynch S.C."/>
            <person name="Garnas J.R."/>
            <person name="Kasson L.R."/>
            <person name="Stajich J.E."/>
        </authorList>
    </citation>
    <scope>NUCLEOTIDE SEQUENCE [LARGE SCALE GENOMIC DNA]</scope>
    <source>
        <strain evidence="3 4">NRRL 64653</strain>
    </source>
</reference>
<evidence type="ECO:0000313" key="3">
    <source>
        <dbReference type="EMBL" id="KAK7416206.1"/>
    </source>
</evidence>
<accession>A0ABR1H6G2</accession>
<evidence type="ECO:0000313" key="4">
    <source>
        <dbReference type="Proteomes" id="UP001498476"/>
    </source>
</evidence>
<keyword evidence="2" id="KW-0378">Hydrolase</keyword>
<evidence type="ECO:0000256" key="2">
    <source>
        <dbReference type="ARBA" id="ARBA00022801"/>
    </source>
</evidence>
<comment type="caution">
    <text evidence="3">The sequence shown here is derived from an EMBL/GenBank/DDBJ whole genome shotgun (WGS) entry which is preliminary data.</text>
</comment>